<sequence length="62" mass="7635">MPDKCKFKYSEKYLNMNNQERMQYNKHIRQSLELLESIKHEISEDEYTIIMQCILKEITYSN</sequence>
<dbReference type="EMBL" id="MN740281">
    <property type="protein sequence ID" value="QHT97568.1"/>
    <property type="molecule type" value="Genomic_DNA"/>
</dbReference>
<accession>A0A6C0IWC7</accession>
<name>A0A6C0IWC7_9ZZZZ</name>
<reference evidence="1" key="1">
    <citation type="journal article" date="2020" name="Nature">
        <title>Giant virus diversity and host interactions through global metagenomics.</title>
        <authorList>
            <person name="Schulz F."/>
            <person name="Roux S."/>
            <person name="Paez-Espino D."/>
            <person name="Jungbluth S."/>
            <person name="Walsh D.A."/>
            <person name="Denef V.J."/>
            <person name="McMahon K.D."/>
            <person name="Konstantinidis K.T."/>
            <person name="Eloe-Fadrosh E.A."/>
            <person name="Kyrpides N.C."/>
            <person name="Woyke T."/>
        </authorList>
    </citation>
    <scope>NUCLEOTIDE SEQUENCE</scope>
    <source>
        <strain evidence="1">GVMAG-M-3300025138-11</strain>
    </source>
</reference>
<dbReference type="AlphaFoldDB" id="A0A6C0IWC7"/>
<evidence type="ECO:0000313" key="1">
    <source>
        <dbReference type="EMBL" id="QHT97568.1"/>
    </source>
</evidence>
<organism evidence="1">
    <name type="scientific">viral metagenome</name>
    <dbReference type="NCBI Taxonomy" id="1070528"/>
    <lineage>
        <taxon>unclassified sequences</taxon>
        <taxon>metagenomes</taxon>
        <taxon>organismal metagenomes</taxon>
    </lineage>
</organism>
<protein>
    <submittedName>
        <fullName evidence="1">Uncharacterized protein</fullName>
    </submittedName>
</protein>
<proteinExistence type="predicted"/>